<keyword evidence="2" id="KW-1185">Reference proteome</keyword>
<organism evidence="1 2">
    <name type="scientific">Geomonas subterranea</name>
    <dbReference type="NCBI Taxonomy" id="2847989"/>
    <lineage>
        <taxon>Bacteria</taxon>
        <taxon>Pseudomonadati</taxon>
        <taxon>Thermodesulfobacteriota</taxon>
        <taxon>Desulfuromonadia</taxon>
        <taxon>Geobacterales</taxon>
        <taxon>Geobacteraceae</taxon>
        <taxon>Geomonas</taxon>
    </lineage>
</organism>
<accession>A0ABX8LK64</accession>
<protein>
    <recommendedName>
        <fullName evidence="3">Response regulatory domain-containing protein</fullName>
    </recommendedName>
</protein>
<reference evidence="1 2" key="1">
    <citation type="submission" date="2021-06" db="EMBL/GenBank/DDBJ databases">
        <title>Gemonas diversity in paddy soil.</title>
        <authorList>
            <person name="Liu G."/>
        </authorList>
    </citation>
    <scope>NUCLEOTIDE SEQUENCE [LARGE SCALE GENOMIC DNA]</scope>
    <source>
        <strain evidence="1 2">RG2</strain>
    </source>
</reference>
<sequence length="91" mass="9933">MSPKPLPPIILRVPTWGAPCSYSSKGSEASPVGQTISNEIRKLRGDVKALFVSGYTNDIINKAGLENQGLHLMPKPIQPAALLRRIRELLD</sequence>
<proteinExistence type="predicted"/>
<name>A0ABX8LK64_9BACT</name>
<evidence type="ECO:0000313" key="2">
    <source>
        <dbReference type="Proteomes" id="UP000683559"/>
    </source>
</evidence>
<gene>
    <name evidence="1" type="ORF">KP001_00270</name>
</gene>
<dbReference type="Proteomes" id="UP000683559">
    <property type="component" value="Chromosome"/>
</dbReference>
<dbReference type="EMBL" id="CP077683">
    <property type="protein sequence ID" value="QXE91019.1"/>
    <property type="molecule type" value="Genomic_DNA"/>
</dbReference>
<evidence type="ECO:0000313" key="1">
    <source>
        <dbReference type="EMBL" id="QXE91019.1"/>
    </source>
</evidence>
<evidence type="ECO:0008006" key="3">
    <source>
        <dbReference type="Google" id="ProtNLM"/>
    </source>
</evidence>
<dbReference type="RefSeq" id="WP_217287612.1">
    <property type="nucleotide sequence ID" value="NZ_CP077683.1"/>
</dbReference>